<evidence type="ECO:0000313" key="5">
    <source>
        <dbReference type="Proteomes" id="UP000539313"/>
    </source>
</evidence>
<protein>
    <recommendedName>
        <fullName evidence="6">DUF4157 domain-containing protein</fullName>
    </recommendedName>
</protein>
<dbReference type="InterPro" id="IPR025295">
    <property type="entry name" value="eCIS_core_dom"/>
</dbReference>
<evidence type="ECO:0000259" key="2">
    <source>
        <dbReference type="Pfam" id="PF13699"/>
    </source>
</evidence>
<feature type="compositionally biased region" description="Basic and acidic residues" evidence="1">
    <location>
        <begin position="1"/>
        <end position="17"/>
    </location>
</feature>
<feature type="region of interest" description="Disordered" evidence="1">
    <location>
        <begin position="514"/>
        <end position="539"/>
    </location>
</feature>
<gene>
    <name evidence="4" type="ORF">HNR21_004178</name>
</gene>
<feature type="region of interest" description="Disordered" evidence="1">
    <location>
        <begin position="1"/>
        <end position="20"/>
    </location>
</feature>
<proteinExistence type="predicted"/>
<evidence type="ECO:0000256" key="1">
    <source>
        <dbReference type="SAM" id="MobiDB-lite"/>
    </source>
</evidence>
<accession>A0A7W3R9Z6</accession>
<organism evidence="4 5">
    <name type="scientific">Thermomonospora cellulosilytica</name>
    <dbReference type="NCBI Taxonomy" id="1411118"/>
    <lineage>
        <taxon>Bacteria</taxon>
        <taxon>Bacillati</taxon>
        <taxon>Actinomycetota</taxon>
        <taxon>Actinomycetes</taxon>
        <taxon>Streptosporangiales</taxon>
        <taxon>Thermomonosporaceae</taxon>
        <taxon>Thermomonospora</taxon>
    </lineage>
</organism>
<feature type="domain" description="eCIS core" evidence="2">
    <location>
        <begin position="162"/>
        <end position="239"/>
    </location>
</feature>
<name>A0A7W3R9Z6_9ACTN</name>
<reference evidence="4 5" key="1">
    <citation type="submission" date="2020-08" db="EMBL/GenBank/DDBJ databases">
        <title>Sequencing the genomes of 1000 actinobacteria strains.</title>
        <authorList>
            <person name="Klenk H.-P."/>
        </authorList>
    </citation>
    <scope>NUCLEOTIDE SEQUENCE [LARGE SCALE GENOMIC DNA]</scope>
    <source>
        <strain evidence="4 5">DSM 45823</strain>
    </source>
</reference>
<feature type="region of interest" description="Disordered" evidence="1">
    <location>
        <begin position="103"/>
        <end position="125"/>
    </location>
</feature>
<dbReference type="AlphaFoldDB" id="A0A7W3R9Z6"/>
<feature type="compositionally biased region" description="Pro residues" evidence="1">
    <location>
        <begin position="518"/>
        <end position="530"/>
    </location>
</feature>
<dbReference type="Proteomes" id="UP000539313">
    <property type="component" value="Unassembled WGS sequence"/>
</dbReference>
<evidence type="ECO:0000313" key="4">
    <source>
        <dbReference type="EMBL" id="MBA9005296.1"/>
    </source>
</evidence>
<feature type="domain" description="Tox-WTIP" evidence="3">
    <location>
        <begin position="539"/>
        <end position="585"/>
    </location>
</feature>
<dbReference type="RefSeq" id="WP_182706509.1">
    <property type="nucleotide sequence ID" value="NZ_JACJII010000001.1"/>
</dbReference>
<feature type="region of interest" description="Disordered" evidence="1">
    <location>
        <begin position="279"/>
        <end position="305"/>
    </location>
</feature>
<dbReference type="Pfam" id="PF15654">
    <property type="entry name" value="Tox-WTIP"/>
    <property type="match status" value="1"/>
</dbReference>
<dbReference type="InterPro" id="IPR028898">
    <property type="entry name" value="Tox-WTIP_dom"/>
</dbReference>
<comment type="caution">
    <text evidence="4">The sequence shown here is derived from an EMBL/GenBank/DDBJ whole genome shotgun (WGS) entry which is preliminary data.</text>
</comment>
<evidence type="ECO:0000259" key="3">
    <source>
        <dbReference type="Pfam" id="PF15654"/>
    </source>
</evidence>
<dbReference type="Pfam" id="PF13699">
    <property type="entry name" value="eCIS_core"/>
    <property type="match status" value="1"/>
</dbReference>
<keyword evidence="5" id="KW-1185">Reference proteome</keyword>
<dbReference type="EMBL" id="JACJII010000001">
    <property type="protein sequence ID" value="MBA9005296.1"/>
    <property type="molecule type" value="Genomic_DNA"/>
</dbReference>
<evidence type="ECO:0008006" key="6">
    <source>
        <dbReference type="Google" id="ProtNLM"/>
    </source>
</evidence>
<sequence length="585" mass="61911">MRAGHEITRERRRDPLRRSAAVSRTLAAGSGPLFRLQRQTGNLAIQTTTPNADDRMAVMPGRPPPQALSGPPAPLVTGGALQCCSPSGGECSRCRAERLGHDARASGEPVADLSSDARTGTPDGSLEQVADRLADRISQLSRPEPEAGNAALRLFGAQASRPLQAPLRQRAETVFGTDLGNVRIHNDAAARNASSRLAARAFTVGEDIYLGPAGPGTDVRGGLRLLGHELTHVVQQRRGLSRSALRGDGDAYEREADAGGRAFEHGRRFRVSTVTGDLGGVQRLGDPATPRGEAERVGTEDSPYGLPFLGEADTVPDLLALMAELAAEEGVARLALIPEHEAFPAPSGGAVAMKASVTDPLLSQAQLMGRPLQRATVAGCHVPGLTPGMIGIMAHYQIEGTCTVTSPYCEGEVAIPGDGRADLFRRRIPAMDEIGEIKPASWLGRGLRPLAAAQLAGYLVAWSAHTGLPAVPMWSFTFPGEPFVGDPAQQLRVYSDSGLYFYYCTKGRRRRVRRPVRLPSPAPVPAPAPRTAPSEEGVTGRDVAKGAAAAGVGIGVGYLIYRGVRMVPSLFPPLWPTFVPNLVTP</sequence>